<protein>
    <submittedName>
        <fullName evidence="2">Jg12396 protein</fullName>
    </submittedName>
</protein>
<organism evidence="2 3">
    <name type="scientific">Pararge aegeria aegeria</name>
    <dbReference type="NCBI Taxonomy" id="348720"/>
    <lineage>
        <taxon>Eukaryota</taxon>
        <taxon>Metazoa</taxon>
        <taxon>Ecdysozoa</taxon>
        <taxon>Arthropoda</taxon>
        <taxon>Hexapoda</taxon>
        <taxon>Insecta</taxon>
        <taxon>Pterygota</taxon>
        <taxon>Neoptera</taxon>
        <taxon>Endopterygota</taxon>
        <taxon>Lepidoptera</taxon>
        <taxon>Glossata</taxon>
        <taxon>Ditrysia</taxon>
        <taxon>Papilionoidea</taxon>
        <taxon>Nymphalidae</taxon>
        <taxon>Satyrinae</taxon>
        <taxon>Satyrini</taxon>
        <taxon>Parargina</taxon>
        <taxon>Pararge</taxon>
    </lineage>
</organism>
<name>A0A8S4S9W7_9NEOP</name>
<comment type="caution">
    <text evidence="2">The sequence shown here is derived from an EMBL/GenBank/DDBJ whole genome shotgun (WGS) entry which is preliminary data.</text>
</comment>
<dbReference type="AlphaFoldDB" id="A0A8S4S9W7"/>
<dbReference type="EMBL" id="CAKXAJ010026147">
    <property type="protein sequence ID" value="CAH2258635.1"/>
    <property type="molecule type" value="Genomic_DNA"/>
</dbReference>
<reference evidence="2" key="1">
    <citation type="submission" date="2022-03" db="EMBL/GenBank/DDBJ databases">
        <authorList>
            <person name="Lindestad O."/>
        </authorList>
    </citation>
    <scope>NUCLEOTIDE SEQUENCE</scope>
</reference>
<accession>A0A8S4S9W7</accession>
<dbReference type="Proteomes" id="UP000838756">
    <property type="component" value="Unassembled WGS sequence"/>
</dbReference>
<sequence length="92" mass="10388">MKRPQADDPFASSSPRVQTLPGRAPFRGSPTSPRYAVEIIRMCSQHSIGVDMENWMRKARDVESDLDIAVTDLNCYICLDTECIAHVQYAEQ</sequence>
<keyword evidence="3" id="KW-1185">Reference proteome</keyword>
<evidence type="ECO:0000313" key="3">
    <source>
        <dbReference type="Proteomes" id="UP000838756"/>
    </source>
</evidence>
<feature type="region of interest" description="Disordered" evidence="1">
    <location>
        <begin position="1"/>
        <end position="31"/>
    </location>
</feature>
<evidence type="ECO:0000256" key="1">
    <source>
        <dbReference type="SAM" id="MobiDB-lite"/>
    </source>
</evidence>
<evidence type="ECO:0000313" key="2">
    <source>
        <dbReference type="EMBL" id="CAH2258635.1"/>
    </source>
</evidence>
<proteinExistence type="predicted"/>
<gene>
    <name evidence="2" type="primary">jg12396</name>
    <name evidence="2" type="ORF">PAEG_LOCUS23386</name>
</gene>